<reference evidence="1" key="1">
    <citation type="submission" date="2023-07" db="EMBL/GenBank/DDBJ databases">
        <authorList>
            <person name="Kim M.K."/>
        </authorList>
    </citation>
    <scope>NUCLEOTIDE SEQUENCE</scope>
    <source>
        <strain evidence="1">M29</strain>
    </source>
</reference>
<dbReference type="RefSeq" id="WP_305013203.1">
    <property type="nucleotide sequence ID" value="NZ_JAUQSX010000011.1"/>
</dbReference>
<comment type="caution">
    <text evidence="1">The sequence shown here is derived from an EMBL/GenBank/DDBJ whole genome shotgun (WGS) entry which is preliminary data.</text>
</comment>
<evidence type="ECO:0000313" key="2">
    <source>
        <dbReference type="Proteomes" id="UP001167796"/>
    </source>
</evidence>
<proteinExistence type="predicted"/>
<sequence length="1187" mass="132435">MFFSSNNGILSRQLALQLVRSRTVEGDLATIRETLDPSAYGPFQDELRRVQRGTVRVAATLLAPTLAQLGRITYSKMLEPERELKWTRAVLIRYAPEITAFLALKQSFSQAILVGEYVEAKSSLDRVEANFGQSFWLIKNRLALLQLSQGLEPQKRYAQQLKEAVEYIGPIAVVTQWVSVRNESTVTLPRFEADFEQFLARIAPHIPEVLPDYLRHHILAPATVSPEAALHVLRVESARALIDFYEAFVAYGRAVALLGSVTQRNSLLYALRKLLARLSDSRLPVLLTALGQPIFNNEPVVALTDSYDAWCSGNYLSAYANAQRNLTAAPDDATSLAISALSSGLAGPNTAPSMELVVESDNSATIPPTVQATVQKGLQAIVRSGTAAHQEIRELSKLTANFASLEWTAAFQLLVADETSSQPTVEPAAAALRVPTWHPLLLASIGHNYATAAYISAVTAWSNGSLSLEYALASLDKRPVPVKSLSAEAGQLLIGQQRFLAQQYAEAEMAGRSLTTSSHSYFQRRGHRLIANSLLKAGDLLATCTYIAEMYVRDTELHPLLPIVEVVGDLRPSQAQWRALQASLALPILLDAHTKYINRATEQLCGYAYEDFLTANGLERPSQLKTLRDRFDLPQLVYYLRYVCVEAIMDASIAYQGSHEVSEERLKVCRLLVELDPENEADYRLEIRDLVRRQVISNRKREVEQSRIHIELPKLHHWAADQLQEAFNRYITFIRAGLDAETTAIRAEAAARASEQDFDGLLAMSVPSNETLDLFSNLVLEISTAYTSSAEFGLNRYLSTRIRHGTLETQLRWPVTAHHLITQRESENGPYQQTTYWPNQLGLGPAESIALNDVFADFSAAYDQLITTIRTEWVQIRSRPEQDGMFHFALAGGEIAWLAAQVTPDTSFKEFIDIVVDHLGQRLTTSLSLIRQRLRTEALPAARELLSSLQHNVQALNLSYMFSELDAAINLARTETAAVFERVAAWFRPTQEVGNSPYFLEDVLSVAEALVREAAPTFQAPLMAPADDEFSQVILRHGLTTLVDIFVNVFENVIRRSGLETPIARIELVNKPISPEHSVISIITRNALGPSINRDELREQLAQKHRELDEGKYASSIAKEGGSGFFKIHRSLRDLRASDKEPEATLTFGIEEDEFFVDVQLPLRWRTHVVEDDTETSYDHIDALLNL</sequence>
<evidence type="ECO:0008006" key="3">
    <source>
        <dbReference type="Google" id="ProtNLM"/>
    </source>
</evidence>
<gene>
    <name evidence="1" type="ORF">Q5H92_19320</name>
</gene>
<name>A0ABT9AHU6_9BACT</name>
<evidence type="ECO:0000313" key="1">
    <source>
        <dbReference type="EMBL" id="MDO7848526.1"/>
    </source>
</evidence>
<dbReference type="Proteomes" id="UP001167796">
    <property type="component" value="Unassembled WGS sequence"/>
</dbReference>
<accession>A0ABT9AHU6</accession>
<protein>
    <recommendedName>
        <fullName evidence="3">PAS domain-containing protein</fullName>
    </recommendedName>
</protein>
<organism evidence="1 2">
    <name type="scientific">Hymenobacter mellowenesis</name>
    <dbReference type="NCBI Taxonomy" id="3063995"/>
    <lineage>
        <taxon>Bacteria</taxon>
        <taxon>Pseudomonadati</taxon>
        <taxon>Bacteroidota</taxon>
        <taxon>Cytophagia</taxon>
        <taxon>Cytophagales</taxon>
        <taxon>Hymenobacteraceae</taxon>
        <taxon>Hymenobacter</taxon>
    </lineage>
</organism>
<dbReference type="EMBL" id="JAUQSX010000011">
    <property type="protein sequence ID" value="MDO7848526.1"/>
    <property type="molecule type" value="Genomic_DNA"/>
</dbReference>
<keyword evidence="2" id="KW-1185">Reference proteome</keyword>